<reference evidence="8 9" key="1">
    <citation type="submission" date="2020-03" db="EMBL/GenBank/DDBJ databases">
        <authorList>
            <consortium name="Genoscope - CEA"/>
            <person name="William W."/>
        </authorList>
    </citation>
    <scope>NUCLEOTIDE SEQUENCE [LARGE SCALE GENOMIC DNA]</scope>
    <source>
        <strain evidence="9">DSM 16959</strain>
    </source>
</reference>
<protein>
    <submittedName>
        <fullName evidence="8">Butyryl-CoA dehydrogenase</fullName>
    </submittedName>
</protein>
<keyword evidence="4" id="KW-0274">FAD</keyword>
<dbReference type="PANTHER" id="PTHR43884:SF20">
    <property type="entry name" value="ACYL-COA DEHYDROGENASE FADE28"/>
    <property type="match status" value="1"/>
</dbReference>
<organism evidence="8 9">
    <name type="scientific">Denitratisoma oestradiolicum</name>
    <dbReference type="NCBI Taxonomy" id="311182"/>
    <lineage>
        <taxon>Bacteria</taxon>
        <taxon>Pseudomonadati</taxon>
        <taxon>Pseudomonadota</taxon>
        <taxon>Betaproteobacteria</taxon>
        <taxon>Nitrosomonadales</taxon>
        <taxon>Sterolibacteriaceae</taxon>
        <taxon>Denitratisoma</taxon>
    </lineage>
</organism>
<keyword evidence="3" id="KW-0285">Flavoprotein</keyword>
<dbReference type="AlphaFoldDB" id="A0A6S6XUQ6"/>
<dbReference type="Pfam" id="PF00441">
    <property type="entry name" value="Acyl-CoA_dh_1"/>
    <property type="match status" value="1"/>
</dbReference>
<dbReference type="RefSeq" id="WP_145769642.1">
    <property type="nucleotide sequence ID" value="NZ_LR778301.1"/>
</dbReference>
<dbReference type="InterPro" id="IPR036250">
    <property type="entry name" value="AcylCo_DH-like_C"/>
</dbReference>
<dbReference type="KEGG" id="doe:DENOEST_1370"/>
<dbReference type="GO" id="GO:0003995">
    <property type="term" value="F:acyl-CoA dehydrogenase activity"/>
    <property type="evidence" value="ECO:0007669"/>
    <property type="project" value="TreeGrafter"/>
</dbReference>
<dbReference type="OrthoDB" id="8523432at2"/>
<evidence type="ECO:0000256" key="1">
    <source>
        <dbReference type="ARBA" id="ARBA00001974"/>
    </source>
</evidence>
<dbReference type="SUPFAM" id="SSF47203">
    <property type="entry name" value="Acyl-CoA dehydrogenase C-terminal domain-like"/>
    <property type="match status" value="1"/>
</dbReference>
<keyword evidence="5" id="KW-0560">Oxidoreductase</keyword>
<evidence type="ECO:0000256" key="2">
    <source>
        <dbReference type="ARBA" id="ARBA00009347"/>
    </source>
</evidence>
<dbReference type="PANTHER" id="PTHR43884">
    <property type="entry name" value="ACYL-COA DEHYDROGENASE"/>
    <property type="match status" value="1"/>
</dbReference>
<dbReference type="Proteomes" id="UP000515733">
    <property type="component" value="Chromosome"/>
</dbReference>
<evidence type="ECO:0000259" key="6">
    <source>
        <dbReference type="Pfam" id="PF00441"/>
    </source>
</evidence>
<evidence type="ECO:0000256" key="4">
    <source>
        <dbReference type="ARBA" id="ARBA00022827"/>
    </source>
</evidence>
<evidence type="ECO:0000256" key="5">
    <source>
        <dbReference type="ARBA" id="ARBA00023002"/>
    </source>
</evidence>
<feature type="domain" description="Acyl-CoA dehydrogenase/oxidase N-terminal" evidence="7">
    <location>
        <begin position="6"/>
        <end position="122"/>
    </location>
</feature>
<dbReference type="Gene3D" id="1.10.540.10">
    <property type="entry name" value="Acyl-CoA dehydrogenase/oxidase, N-terminal domain"/>
    <property type="match status" value="1"/>
</dbReference>
<evidence type="ECO:0000313" key="8">
    <source>
        <dbReference type="EMBL" id="CAB1368535.1"/>
    </source>
</evidence>
<feature type="domain" description="Acyl-CoA dehydrogenase/oxidase C-terminal" evidence="6">
    <location>
        <begin position="200"/>
        <end position="341"/>
    </location>
</feature>
<evidence type="ECO:0000259" key="7">
    <source>
        <dbReference type="Pfam" id="PF02771"/>
    </source>
</evidence>
<sequence>MDFTFSEDQIAFREAMHSFFAKELPLETIRKNWETEAGHAPELQARIAEQGLFGLSVPEDFGGLGLSDVDWVQMTQELGYSALPDYVVDTAYVAVGLLNALPAGHALAAQLATEWLPRIAEGSARVAVGHPSQKLVADADTADLLLLAHQGELHAVAGSAVKTVLNPSIDLSRRLCRVEWTPSTETRVLDAAAAAPLWEDALNRGALAAAGQIMGQILRMLDISVAYTSERKQFGKPIGSFQAVKHHLATVAVKAEFAKPVLERAAQAMASGDPARGVHVSHAKLACGDAGWLAARSGIQVHGGMGYTWEVDLQIFMKRAWVLDAAWGDRAFHKNRVAAHVLSANAPLGAGKTFI</sequence>
<dbReference type="InterPro" id="IPR013786">
    <property type="entry name" value="AcylCoA_DH/ox_N"/>
</dbReference>
<dbReference type="InterPro" id="IPR009100">
    <property type="entry name" value="AcylCoA_DH/oxidase_NM_dom_sf"/>
</dbReference>
<dbReference type="SUPFAM" id="SSF56645">
    <property type="entry name" value="Acyl-CoA dehydrogenase NM domain-like"/>
    <property type="match status" value="1"/>
</dbReference>
<accession>A0A6S6XUQ6</accession>
<gene>
    <name evidence="8" type="ORF">DENOEST_1370</name>
</gene>
<evidence type="ECO:0000313" key="9">
    <source>
        <dbReference type="Proteomes" id="UP000515733"/>
    </source>
</evidence>
<proteinExistence type="inferred from homology"/>
<dbReference type="Gene3D" id="1.20.140.10">
    <property type="entry name" value="Butyryl-CoA Dehydrogenase, subunit A, domain 3"/>
    <property type="match status" value="1"/>
</dbReference>
<dbReference type="Pfam" id="PF02771">
    <property type="entry name" value="Acyl-CoA_dh_N"/>
    <property type="match status" value="1"/>
</dbReference>
<comment type="similarity">
    <text evidence="2">Belongs to the acyl-CoA dehydrogenase family.</text>
</comment>
<dbReference type="EMBL" id="LR778301">
    <property type="protein sequence ID" value="CAB1368535.1"/>
    <property type="molecule type" value="Genomic_DNA"/>
</dbReference>
<evidence type="ECO:0000256" key="3">
    <source>
        <dbReference type="ARBA" id="ARBA00022630"/>
    </source>
</evidence>
<dbReference type="InterPro" id="IPR009075">
    <property type="entry name" value="AcylCo_DH/oxidase_C"/>
</dbReference>
<dbReference type="InterPro" id="IPR037069">
    <property type="entry name" value="AcylCoA_DH/ox_N_sf"/>
</dbReference>
<comment type="cofactor">
    <cofactor evidence="1">
        <name>FAD</name>
        <dbReference type="ChEBI" id="CHEBI:57692"/>
    </cofactor>
</comment>
<name>A0A6S6XUQ6_9PROT</name>
<dbReference type="GO" id="GO:0050660">
    <property type="term" value="F:flavin adenine dinucleotide binding"/>
    <property type="evidence" value="ECO:0007669"/>
    <property type="project" value="InterPro"/>
</dbReference>
<keyword evidence="9" id="KW-1185">Reference proteome</keyword>